<keyword evidence="2" id="KW-0645">Protease</keyword>
<comment type="caution">
    <text evidence="2">The sequence shown here is derived from an EMBL/GenBank/DDBJ whole genome shotgun (WGS) entry which is preliminary data.</text>
</comment>
<dbReference type="GO" id="GO:0004180">
    <property type="term" value="F:carboxypeptidase activity"/>
    <property type="evidence" value="ECO:0007669"/>
    <property type="project" value="UniProtKB-KW"/>
</dbReference>
<evidence type="ECO:0000313" key="2">
    <source>
        <dbReference type="EMBL" id="RWX01593.1"/>
    </source>
</evidence>
<feature type="signal peptide" evidence="1">
    <location>
        <begin position="1"/>
        <end position="18"/>
    </location>
</feature>
<gene>
    <name evidence="2" type="ORF">EPI11_06485</name>
</gene>
<keyword evidence="2" id="KW-0121">Carboxypeptidase</keyword>
<keyword evidence="2" id="KW-0378">Hydrolase</keyword>
<name>A0A3S3U3X2_9FLAO</name>
<feature type="chain" id="PRO_5018692479" evidence="1">
    <location>
        <begin position="19"/>
        <end position="256"/>
    </location>
</feature>
<dbReference type="InterPro" id="IPR008969">
    <property type="entry name" value="CarboxyPept-like_regulatory"/>
</dbReference>
<keyword evidence="1" id="KW-0732">Signal</keyword>
<dbReference type="Proteomes" id="UP000287527">
    <property type="component" value="Unassembled WGS sequence"/>
</dbReference>
<dbReference type="RefSeq" id="WP_128389130.1">
    <property type="nucleotide sequence ID" value="NZ_SBII01000003.1"/>
</dbReference>
<dbReference type="OrthoDB" id="1467339at2"/>
<dbReference type="SUPFAM" id="SSF49464">
    <property type="entry name" value="Carboxypeptidase regulatory domain-like"/>
    <property type="match status" value="1"/>
</dbReference>
<dbReference type="EMBL" id="SBII01000003">
    <property type="protein sequence ID" value="RWX01593.1"/>
    <property type="molecule type" value="Genomic_DNA"/>
</dbReference>
<accession>A0A3S3U3X2</accession>
<sequence>MRYFVVFLFLLVSTYSFAQDTQSLEKITGIIVNEATLQPVPGVNVININRVKGTVTDSRGNFTIDAAANDTLHLSIIGYQSIKVRVANDWIKYKNVTKIPLTERAFTLEEVIISKYNLTGYLQIDSKLAPIKENYRYSISGLSQGYESGENSPNAFKKVLSSIFNPADLLHNLFGKKPTEMRRLREMKKDDAVRNALASKFDRETLAALLGVTKDEIADILERCNYSEAFIKTANDLQIMDAISGCYEEYKALNRK</sequence>
<evidence type="ECO:0000313" key="3">
    <source>
        <dbReference type="Proteomes" id="UP000287527"/>
    </source>
</evidence>
<protein>
    <submittedName>
        <fullName evidence="2">Carboxypeptidase-like regulatory domain-containing protein</fullName>
    </submittedName>
</protein>
<keyword evidence="3" id="KW-1185">Reference proteome</keyword>
<reference evidence="2 3" key="1">
    <citation type="submission" date="2019-01" db="EMBL/GenBank/DDBJ databases">
        <title>Flavobacterium sp. nov.,isolated from freshwater.</title>
        <authorList>
            <person name="Zhang R."/>
            <person name="Du Z.-J."/>
        </authorList>
    </citation>
    <scope>NUCLEOTIDE SEQUENCE [LARGE SCALE GENOMIC DNA]</scope>
    <source>
        <strain evidence="2 3">1E403</strain>
    </source>
</reference>
<dbReference type="AlphaFoldDB" id="A0A3S3U3X2"/>
<dbReference type="Pfam" id="PF13715">
    <property type="entry name" value="CarbopepD_reg_2"/>
    <property type="match status" value="1"/>
</dbReference>
<evidence type="ECO:0000256" key="1">
    <source>
        <dbReference type="SAM" id="SignalP"/>
    </source>
</evidence>
<organism evidence="2 3">
    <name type="scientific">Flavobacterium cerinum</name>
    <dbReference type="NCBI Taxonomy" id="2502784"/>
    <lineage>
        <taxon>Bacteria</taxon>
        <taxon>Pseudomonadati</taxon>
        <taxon>Bacteroidota</taxon>
        <taxon>Flavobacteriia</taxon>
        <taxon>Flavobacteriales</taxon>
        <taxon>Flavobacteriaceae</taxon>
        <taxon>Flavobacterium</taxon>
    </lineage>
</organism>
<proteinExistence type="predicted"/>